<feature type="transmembrane region" description="Helical" evidence="1">
    <location>
        <begin position="54"/>
        <end position="71"/>
    </location>
</feature>
<feature type="transmembrane region" description="Helical" evidence="1">
    <location>
        <begin position="12"/>
        <end position="33"/>
    </location>
</feature>
<dbReference type="InterPro" id="IPR010387">
    <property type="entry name" value="QueT"/>
</dbReference>
<comment type="caution">
    <text evidence="2">The sequence shown here is derived from an EMBL/GenBank/DDBJ whole genome shotgun (WGS) entry which is preliminary data.</text>
</comment>
<dbReference type="Pfam" id="PF06177">
    <property type="entry name" value="QueT"/>
    <property type="match status" value="1"/>
</dbReference>
<evidence type="ECO:0000313" key="3">
    <source>
        <dbReference type="Proteomes" id="UP000051448"/>
    </source>
</evidence>
<keyword evidence="1" id="KW-1133">Transmembrane helix</keyword>
<keyword evidence="1" id="KW-0812">Transmembrane</keyword>
<feature type="transmembrane region" description="Helical" evidence="1">
    <location>
        <begin position="77"/>
        <end position="94"/>
    </location>
</feature>
<dbReference type="EMBL" id="AZDX01000009">
    <property type="protein sequence ID" value="KRL07123.1"/>
    <property type="molecule type" value="Genomic_DNA"/>
</dbReference>
<dbReference type="AlphaFoldDB" id="A0A0R1MRJ2"/>
<protein>
    <recommendedName>
        <fullName evidence="4">Citrulline cluster-linked protein</fullName>
    </recommendedName>
</protein>
<dbReference type="PATRIC" id="fig|1423759.3.peg.2318"/>
<keyword evidence="3" id="KW-1185">Reference proteome</keyword>
<feature type="transmembrane region" description="Helical" evidence="1">
    <location>
        <begin position="106"/>
        <end position="125"/>
    </location>
</feature>
<keyword evidence="1" id="KW-0472">Membrane</keyword>
<evidence type="ECO:0008006" key="4">
    <source>
        <dbReference type="Google" id="ProtNLM"/>
    </source>
</evidence>
<sequence length="163" mass="17685">MQNSHEKTVGIIKAGLIAAMYVVLTLSASGLAYGPIQFRLSETLNNLAVFNKRYIWAVTIGCVIANIWSSLGVADVIFGSLGSLMMTSLSYWLSKYAKTTTGKLMISVAVCTVSMWSVALELYLISRAPFWETYLTVAAGEFAVSVLGAAIIKVVSLRVDFKK</sequence>
<evidence type="ECO:0000256" key="1">
    <source>
        <dbReference type="SAM" id="Phobius"/>
    </source>
</evidence>
<dbReference type="STRING" id="1423759.FC92_GL002214"/>
<name>A0A0R1MRJ2_9LACO</name>
<dbReference type="GeneID" id="98310149"/>
<dbReference type="PANTHER" id="PTHR40044">
    <property type="entry name" value="INTEGRAL MEMBRANE PROTEIN-RELATED"/>
    <property type="match status" value="1"/>
</dbReference>
<dbReference type="OrthoDB" id="1706970at2"/>
<gene>
    <name evidence="2" type="ORF">FC92_GL002214</name>
</gene>
<proteinExistence type="predicted"/>
<dbReference type="PIRSF" id="PIRSF031501">
    <property type="entry name" value="QueT"/>
    <property type="match status" value="1"/>
</dbReference>
<evidence type="ECO:0000313" key="2">
    <source>
        <dbReference type="EMBL" id="KRL07123.1"/>
    </source>
</evidence>
<accession>A0A0R1MRJ2</accession>
<reference evidence="2 3" key="1">
    <citation type="journal article" date="2015" name="Genome Announc.">
        <title>Expanding the biotechnology potential of lactobacilli through comparative genomics of 213 strains and associated genera.</title>
        <authorList>
            <person name="Sun Z."/>
            <person name="Harris H.M."/>
            <person name="McCann A."/>
            <person name="Guo C."/>
            <person name="Argimon S."/>
            <person name="Zhang W."/>
            <person name="Yang X."/>
            <person name="Jeffery I.B."/>
            <person name="Cooney J.C."/>
            <person name="Kagawa T.F."/>
            <person name="Liu W."/>
            <person name="Song Y."/>
            <person name="Salvetti E."/>
            <person name="Wrobel A."/>
            <person name="Rasinkangas P."/>
            <person name="Parkhill J."/>
            <person name="Rea M.C."/>
            <person name="O'Sullivan O."/>
            <person name="Ritari J."/>
            <person name="Douillard F.P."/>
            <person name="Paul Ross R."/>
            <person name="Yang R."/>
            <person name="Briner A.E."/>
            <person name="Felis G.E."/>
            <person name="de Vos W.M."/>
            <person name="Barrangou R."/>
            <person name="Klaenhammer T.R."/>
            <person name="Caufield P.W."/>
            <person name="Cui Y."/>
            <person name="Zhang H."/>
            <person name="O'Toole P.W."/>
        </authorList>
    </citation>
    <scope>NUCLEOTIDE SEQUENCE [LARGE SCALE GENOMIC DNA]</scope>
    <source>
        <strain evidence="2 3">DSM 19519</strain>
    </source>
</reference>
<dbReference type="Proteomes" id="UP000051448">
    <property type="component" value="Unassembled WGS sequence"/>
</dbReference>
<dbReference type="RefSeq" id="WP_057869305.1">
    <property type="nucleotide sequence ID" value="NZ_AZDX01000009.1"/>
</dbReference>
<dbReference type="PANTHER" id="PTHR40044:SF1">
    <property type="entry name" value="INTEGRAL MEMBRANE PROTEIN"/>
    <property type="match status" value="1"/>
</dbReference>
<feature type="transmembrane region" description="Helical" evidence="1">
    <location>
        <begin position="131"/>
        <end position="155"/>
    </location>
</feature>
<organism evidence="2 3">
    <name type="scientific">Liquorilactobacillus hordei DSM 19519</name>
    <dbReference type="NCBI Taxonomy" id="1423759"/>
    <lineage>
        <taxon>Bacteria</taxon>
        <taxon>Bacillati</taxon>
        <taxon>Bacillota</taxon>
        <taxon>Bacilli</taxon>
        <taxon>Lactobacillales</taxon>
        <taxon>Lactobacillaceae</taxon>
        <taxon>Liquorilactobacillus</taxon>
    </lineage>
</organism>